<keyword evidence="4" id="KW-1185">Reference proteome</keyword>
<dbReference type="GO" id="GO:0016747">
    <property type="term" value="F:acyltransferase activity, transferring groups other than amino-acyl groups"/>
    <property type="evidence" value="ECO:0007669"/>
    <property type="project" value="InterPro"/>
</dbReference>
<dbReference type="EMBL" id="JAPDNT010000002">
    <property type="protein sequence ID" value="MCW3473913.1"/>
    <property type="molecule type" value="Genomic_DNA"/>
</dbReference>
<keyword evidence="3" id="KW-0808">Transferase</keyword>
<dbReference type="Proteomes" id="UP001165679">
    <property type="component" value="Unassembled WGS sequence"/>
</dbReference>
<dbReference type="AlphaFoldDB" id="A0AA42CCS9"/>
<dbReference type="InterPro" id="IPR050879">
    <property type="entry name" value="Acyltransferase_3"/>
</dbReference>
<proteinExistence type="predicted"/>
<keyword evidence="1" id="KW-1133">Transmembrane helix</keyword>
<dbReference type="InterPro" id="IPR002656">
    <property type="entry name" value="Acyl_transf_3_dom"/>
</dbReference>
<feature type="transmembrane region" description="Helical" evidence="1">
    <location>
        <begin position="207"/>
        <end position="228"/>
    </location>
</feature>
<dbReference type="PANTHER" id="PTHR23028">
    <property type="entry name" value="ACETYLTRANSFERASE"/>
    <property type="match status" value="1"/>
</dbReference>
<evidence type="ECO:0000313" key="3">
    <source>
        <dbReference type="EMBL" id="MCW3473913.1"/>
    </source>
</evidence>
<feature type="transmembrane region" description="Helical" evidence="1">
    <location>
        <begin position="46"/>
        <end position="66"/>
    </location>
</feature>
<dbReference type="GO" id="GO:0016020">
    <property type="term" value="C:membrane"/>
    <property type="evidence" value="ECO:0007669"/>
    <property type="project" value="TreeGrafter"/>
</dbReference>
<gene>
    <name evidence="3" type="ORF">OL599_04920</name>
</gene>
<accession>A0AA42CCS9</accession>
<evidence type="ECO:0000313" key="4">
    <source>
        <dbReference type="Proteomes" id="UP001165679"/>
    </source>
</evidence>
<reference evidence="3" key="1">
    <citation type="submission" date="2022-09" db="EMBL/GenBank/DDBJ databases">
        <title>Rhodovastum sp. nov. RN2-1 isolated from soil in Seongnam, South Korea.</title>
        <authorList>
            <person name="Le N.T."/>
        </authorList>
    </citation>
    <scope>NUCLEOTIDE SEQUENCE</scope>
    <source>
        <strain evidence="3">RN2-1</strain>
    </source>
</reference>
<feature type="transmembrane region" description="Helical" evidence="1">
    <location>
        <begin position="149"/>
        <end position="169"/>
    </location>
</feature>
<dbReference type="Pfam" id="PF01757">
    <property type="entry name" value="Acyl_transf_3"/>
    <property type="match status" value="1"/>
</dbReference>
<dbReference type="GO" id="GO:0000271">
    <property type="term" value="P:polysaccharide biosynthetic process"/>
    <property type="evidence" value="ECO:0007669"/>
    <property type="project" value="TreeGrafter"/>
</dbReference>
<feature type="transmembrane region" description="Helical" evidence="1">
    <location>
        <begin position="176"/>
        <end position="195"/>
    </location>
</feature>
<evidence type="ECO:0000259" key="2">
    <source>
        <dbReference type="Pfam" id="PF01757"/>
    </source>
</evidence>
<sequence length="367" mass="39665">MRIKALDSLRGIAALVVVLYHCWLSLDLPTAAAIRGVLAATPLRPIFGGRPAVIFFFVLSGYVLALGFTRDIGHGYIAYYARRFCRIWLPFAASILLSAALYLVVAPQPIPALSPWFNSDPWGIAPDGISILRHLLMLGDAGSTRLNPVMWSLVYEMRLSLLFPLLFLIGRAPVRILVPCMLAFQFAVDLTMWRSGLPMIPFHGETVVAAVLTTLHFANCFLAGILVARHAAVLTTAARLSPRRRAALWIAALALLMPSRDLVCTPGATLLIVLATSATTARAWLEAPPLVWLGRVSYSLYLLHIPVLMVLTHTLHDLLPVGLVLALVVPVALAAAAVMHRFVEQPAIALGRGFAGLGARAGTAPMP</sequence>
<feature type="transmembrane region" description="Helical" evidence="1">
    <location>
        <begin position="12"/>
        <end position="34"/>
    </location>
</feature>
<name>A0AA42CCS9_9PROT</name>
<keyword evidence="1" id="KW-0812">Transmembrane</keyword>
<protein>
    <submittedName>
        <fullName evidence="3">Acyltransferase</fullName>
    </submittedName>
</protein>
<evidence type="ECO:0000256" key="1">
    <source>
        <dbReference type="SAM" id="Phobius"/>
    </source>
</evidence>
<feature type="transmembrane region" description="Helical" evidence="1">
    <location>
        <begin position="318"/>
        <end position="339"/>
    </location>
</feature>
<reference evidence="3" key="2">
    <citation type="submission" date="2022-10" db="EMBL/GenBank/DDBJ databases">
        <authorList>
            <person name="Trinh H.N."/>
        </authorList>
    </citation>
    <scope>NUCLEOTIDE SEQUENCE</scope>
    <source>
        <strain evidence="3">RN2-1</strain>
    </source>
</reference>
<dbReference type="PANTHER" id="PTHR23028:SF131">
    <property type="entry name" value="BLR2367 PROTEIN"/>
    <property type="match status" value="1"/>
</dbReference>
<keyword evidence="1" id="KW-0472">Membrane</keyword>
<dbReference type="RefSeq" id="WP_264712532.1">
    <property type="nucleotide sequence ID" value="NZ_JAPDNT010000002.1"/>
</dbReference>
<comment type="caution">
    <text evidence="3">The sequence shown here is derived from an EMBL/GenBank/DDBJ whole genome shotgun (WGS) entry which is preliminary data.</text>
</comment>
<feature type="transmembrane region" description="Helical" evidence="1">
    <location>
        <begin position="248"/>
        <end position="278"/>
    </location>
</feature>
<organism evidence="3 4">
    <name type="scientific">Limobrevibacterium gyesilva</name>
    <dbReference type="NCBI Taxonomy" id="2991712"/>
    <lineage>
        <taxon>Bacteria</taxon>
        <taxon>Pseudomonadati</taxon>
        <taxon>Pseudomonadota</taxon>
        <taxon>Alphaproteobacteria</taxon>
        <taxon>Acetobacterales</taxon>
        <taxon>Acetobacteraceae</taxon>
        <taxon>Limobrevibacterium</taxon>
    </lineage>
</organism>
<keyword evidence="3" id="KW-0012">Acyltransferase</keyword>
<feature type="domain" description="Acyltransferase 3" evidence="2">
    <location>
        <begin position="4"/>
        <end position="336"/>
    </location>
</feature>
<feature type="transmembrane region" description="Helical" evidence="1">
    <location>
        <begin position="290"/>
        <end position="311"/>
    </location>
</feature>
<feature type="transmembrane region" description="Helical" evidence="1">
    <location>
        <begin position="87"/>
        <end position="105"/>
    </location>
</feature>